<organism evidence="2 3">
    <name type="scientific">Paenibacillus algicola</name>
    <dbReference type="NCBI Taxonomy" id="2565926"/>
    <lineage>
        <taxon>Bacteria</taxon>
        <taxon>Bacillati</taxon>
        <taxon>Bacillota</taxon>
        <taxon>Bacilli</taxon>
        <taxon>Bacillales</taxon>
        <taxon>Paenibacillaceae</taxon>
        <taxon>Paenibacillus</taxon>
    </lineage>
</organism>
<dbReference type="AlphaFoldDB" id="A0A4P8XKI2"/>
<keyword evidence="1" id="KW-1133">Transmembrane helix</keyword>
<evidence type="ECO:0000313" key="3">
    <source>
        <dbReference type="Proteomes" id="UP000300879"/>
    </source>
</evidence>
<dbReference type="KEGG" id="palo:E6C60_1213"/>
<keyword evidence="3" id="KW-1185">Reference proteome</keyword>
<accession>A0A4P8XKI2</accession>
<keyword evidence="1" id="KW-0812">Transmembrane</keyword>
<gene>
    <name evidence="2" type="ORF">E6C60_1213</name>
</gene>
<keyword evidence="1" id="KW-0472">Membrane</keyword>
<dbReference type="EMBL" id="CP040396">
    <property type="protein sequence ID" value="QCT01931.1"/>
    <property type="molecule type" value="Genomic_DNA"/>
</dbReference>
<proteinExistence type="predicted"/>
<reference evidence="2 3" key="1">
    <citation type="submission" date="2019-05" db="EMBL/GenBank/DDBJ databases">
        <authorList>
            <person name="Chen C."/>
        </authorList>
    </citation>
    <scope>NUCLEOTIDE SEQUENCE [LARGE SCALE GENOMIC DNA]</scope>
    <source>
        <strain evidence="2 3">HB172198</strain>
    </source>
</reference>
<feature type="transmembrane region" description="Helical" evidence="1">
    <location>
        <begin position="39"/>
        <end position="58"/>
    </location>
</feature>
<sequence>MYNEFRHNKKSSASLSESNAKWVFNKKELIVGGLGMDKLLIYLLPITVIAVIGLFYFLRKPAPRTSRNVISLEEARKKRQHKAQACSRCKQRSTLIFYANEAGVVRGFCRDCKGKAERYEELYPV</sequence>
<name>A0A4P8XKI2_9BACL</name>
<dbReference type="Proteomes" id="UP000300879">
    <property type="component" value="Chromosome"/>
</dbReference>
<evidence type="ECO:0000256" key="1">
    <source>
        <dbReference type="SAM" id="Phobius"/>
    </source>
</evidence>
<protein>
    <submittedName>
        <fullName evidence="2">Uncharacterized protein</fullName>
    </submittedName>
</protein>
<evidence type="ECO:0000313" key="2">
    <source>
        <dbReference type="EMBL" id="QCT01931.1"/>
    </source>
</evidence>